<dbReference type="Gene3D" id="3.30.200.20">
    <property type="entry name" value="Phosphorylase Kinase, domain 1"/>
    <property type="match status" value="1"/>
</dbReference>
<accession>A0A9D2EHA8</accession>
<name>A0A9D2EHA8_9MICO</name>
<reference evidence="2" key="1">
    <citation type="journal article" date="2021" name="PeerJ">
        <title>Extensive microbial diversity within the chicken gut microbiome revealed by metagenomics and culture.</title>
        <authorList>
            <person name="Gilroy R."/>
            <person name="Ravi A."/>
            <person name="Getino M."/>
            <person name="Pursley I."/>
            <person name="Horton D.L."/>
            <person name="Alikhan N.F."/>
            <person name="Baker D."/>
            <person name="Gharbi K."/>
            <person name="Hall N."/>
            <person name="Watson M."/>
            <person name="Adriaenssens E.M."/>
            <person name="Foster-Nyarko E."/>
            <person name="Jarju S."/>
            <person name="Secka A."/>
            <person name="Antonio M."/>
            <person name="Oren A."/>
            <person name="Chaudhuri R.R."/>
            <person name="La Ragione R."/>
            <person name="Hildebrand F."/>
            <person name="Pallen M.J."/>
        </authorList>
    </citation>
    <scope>NUCLEOTIDE SEQUENCE</scope>
    <source>
        <strain evidence="2">ChiGjej4B4-7305</strain>
    </source>
</reference>
<feature type="domain" description="Aminoglycoside phosphotransferase" evidence="1">
    <location>
        <begin position="33"/>
        <end position="136"/>
    </location>
</feature>
<dbReference type="AlphaFoldDB" id="A0A9D2EHA8"/>
<comment type="caution">
    <text evidence="2">The sequence shown here is derived from an EMBL/GenBank/DDBJ whole genome shotgun (WGS) entry which is preliminary data.</text>
</comment>
<dbReference type="Pfam" id="PF01636">
    <property type="entry name" value="APH"/>
    <property type="match status" value="1"/>
</dbReference>
<reference evidence="2" key="2">
    <citation type="submission" date="2021-04" db="EMBL/GenBank/DDBJ databases">
        <authorList>
            <person name="Gilroy R."/>
        </authorList>
    </citation>
    <scope>NUCLEOTIDE SEQUENCE</scope>
    <source>
        <strain evidence="2">ChiGjej4B4-7305</strain>
    </source>
</reference>
<organism evidence="2 3">
    <name type="scientific">Candidatus Ruania gallistercoris</name>
    <dbReference type="NCBI Taxonomy" id="2838746"/>
    <lineage>
        <taxon>Bacteria</taxon>
        <taxon>Bacillati</taxon>
        <taxon>Actinomycetota</taxon>
        <taxon>Actinomycetes</taxon>
        <taxon>Micrococcales</taxon>
        <taxon>Ruaniaceae</taxon>
        <taxon>Ruania</taxon>
    </lineage>
</organism>
<feature type="non-terminal residue" evidence="2">
    <location>
        <position position="181"/>
    </location>
</feature>
<evidence type="ECO:0000313" key="2">
    <source>
        <dbReference type="EMBL" id="HIZ37694.1"/>
    </source>
</evidence>
<dbReference type="Proteomes" id="UP000824037">
    <property type="component" value="Unassembled WGS sequence"/>
</dbReference>
<evidence type="ECO:0000313" key="3">
    <source>
        <dbReference type="Proteomes" id="UP000824037"/>
    </source>
</evidence>
<dbReference type="InterPro" id="IPR011009">
    <property type="entry name" value="Kinase-like_dom_sf"/>
</dbReference>
<dbReference type="EMBL" id="DXBY01000311">
    <property type="protein sequence ID" value="HIZ37694.1"/>
    <property type="molecule type" value="Genomic_DNA"/>
</dbReference>
<sequence length="181" mass="19860">MARMPAAEIDVDVPLLHRLLADQHPDLAEREMQVVANGWDNVMIRLGSDLVARLPRRQAAAALIDHEQLVLPRLADRLPVAVPVPVHTGTATDYYPWSWTVVRWLPGAPAAAQPPQERDAWAGELADFFVALHTPADADAPANPVRGVPLADRAEVIRARFDRATYTGAAELRKIFEVSAS</sequence>
<gene>
    <name evidence="2" type="ORF">H9815_18105</name>
</gene>
<dbReference type="InterPro" id="IPR002575">
    <property type="entry name" value="Aminoglycoside_PTrfase"/>
</dbReference>
<proteinExistence type="predicted"/>
<protein>
    <submittedName>
        <fullName evidence="2">Phosphotransferase</fullName>
    </submittedName>
</protein>
<dbReference type="SUPFAM" id="SSF56112">
    <property type="entry name" value="Protein kinase-like (PK-like)"/>
    <property type="match status" value="1"/>
</dbReference>
<evidence type="ECO:0000259" key="1">
    <source>
        <dbReference type="Pfam" id="PF01636"/>
    </source>
</evidence>